<accession>A0A212DJ33</accession>
<organism evidence="2 3">
    <name type="scientific">Cervus elaphus hippelaphus</name>
    <name type="common">European red deer</name>
    <dbReference type="NCBI Taxonomy" id="46360"/>
    <lineage>
        <taxon>Eukaryota</taxon>
        <taxon>Metazoa</taxon>
        <taxon>Chordata</taxon>
        <taxon>Craniata</taxon>
        <taxon>Vertebrata</taxon>
        <taxon>Euteleostomi</taxon>
        <taxon>Mammalia</taxon>
        <taxon>Eutheria</taxon>
        <taxon>Laurasiatheria</taxon>
        <taxon>Artiodactyla</taxon>
        <taxon>Ruminantia</taxon>
        <taxon>Pecora</taxon>
        <taxon>Cervidae</taxon>
        <taxon>Cervinae</taxon>
        <taxon>Cervus</taxon>
    </lineage>
</organism>
<dbReference type="AlphaFoldDB" id="A0A212DJ33"/>
<evidence type="ECO:0000313" key="3">
    <source>
        <dbReference type="Proteomes" id="UP000242450"/>
    </source>
</evidence>
<name>A0A212DJ33_CEREH</name>
<dbReference type="Proteomes" id="UP000242450">
    <property type="component" value="Chromosome 1"/>
</dbReference>
<gene>
    <name evidence="2" type="ORF">Celaphus_00008894</name>
</gene>
<proteinExistence type="predicted"/>
<comment type="caution">
    <text evidence="2">The sequence shown here is derived from an EMBL/GenBank/DDBJ whole genome shotgun (WGS) entry which is preliminary data.</text>
</comment>
<dbReference type="PANTHER" id="PTHR47236:SF5">
    <property type="entry name" value="GENE, 32742-RELATED"/>
    <property type="match status" value="1"/>
</dbReference>
<dbReference type="EMBL" id="MKHE01000001">
    <property type="protein sequence ID" value="OWK18220.1"/>
    <property type="molecule type" value="Genomic_DNA"/>
</dbReference>
<dbReference type="OrthoDB" id="439917at2759"/>
<dbReference type="PANTHER" id="PTHR47236">
    <property type="entry name" value="GENE, 32742-RELATED-RELATED"/>
    <property type="match status" value="1"/>
</dbReference>
<feature type="region of interest" description="Disordered" evidence="1">
    <location>
        <begin position="127"/>
        <end position="159"/>
    </location>
</feature>
<feature type="compositionally biased region" description="Low complexity" evidence="1">
    <location>
        <begin position="135"/>
        <end position="154"/>
    </location>
</feature>
<sequence length="410" mass="44387">VCAAPEDARGYDPGLGLCLCWGPHSSEMCGPLCPKRQRQVLQLSCPEGNPQISNTEDTGSQGLFLPDGPSSPRAVGHPCHLDQRQNPVPLYVVRVDEIGFLGLTRPGVELLHSLSLPFGDLGLPGQEAGKGRNAHLSSPSSLSLNSSHPGNLSSPEAGIRNPTVCLQTRDTLAFLVTREHYPEYDLGHFYNTPGQFDWGRFRALAEESQLQDQSPHLFLQQFQEPGVYVFRLNSNWHRKMVPHPNRYRQDPQATEEAQLASSPGGDRPAPGTLPASVGQVLALGGLRDASGNLLLPGDSFVEPLSRKPVRLQGASRQEGRTVPHTGGPQDLLDANVLAAQSRVIAVLRSSQEMPGPRGQGLLEAAVKDMRQALALSLHHLLQQAWRLQRQQKAAENLEASGGRIGTAPQP</sequence>
<evidence type="ECO:0000256" key="1">
    <source>
        <dbReference type="SAM" id="MobiDB-lite"/>
    </source>
</evidence>
<feature type="region of interest" description="Disordered" evidence="1">
    <location>
        <begin position="241"/>
        <end position="275"/>
    </location>
</feature>
<protein>
    <submittedName>
        <fullName evidence="2">Uncharacterized protein</fullName>
    </submittedName>
</protein>
<keyword evidence="3" id="KW-1185">Reference proteome</keyword>
<evidence type="ECO:0000313" key="2">
    <source>
        <dbReference type="EMBL" id="OWK18220.1"/>
    </source>
</evidence>
<reference evidence="2 3" key="1">
    <citation type="journal article" date="2018" name="Mol. Genet. Genomics">
        <title>The red deer Cervus elaphus genome CerEla1.0: sequencing, annotating, genes, and chromosomes.</title>
        <authorList>
            <person name="Bana N.A."/>
            <person name="Nyiri A."/>
            <person name="Nagy J."/>
            <person name="Frank K."/>
            <person name="Nagy T."/>
            <person name="Steger V."/>
            <person name="Schiller M."/>
            <person name="Lakatos P."/>
            <person name="Sugar L."/>
            <person name="Horn P."/>
            <person name="Barta E."/>
            <person name="Orosz L."/>
        </authorList>
    </citation>
    <scope>NUCLEOTIDE SEQUENCE [LARGE SCALE GENOMIC DNA]</scope>
    <source>
        <strain evidence="2">Hungarian</strain>
    </source>
</reference>
<feature type="non-terminal residue" evidence="2">
    <location>
        <position position="1"/>
    </location>
</feature>